<reference evidence="8" key="1">
    <citation type="submission" date="2019-09" db="EMBL/GenBank/DDBJ databases">
        <title>Mumia zhuanghuii sp. nov. isolated from the intestinal contents of plateau pika (Ochotona curzoniae) in the Qinghai-Tibet plateau of China.</title>
        <authorList>
            <person name="Tian Z."/>
        </authorList>
    </citation>
    <scope>NUCLEOTIDE SEQUENCE [LARGE SCALE GENOMIC DNA]</scope>
    <source>
        <strain evidence="8">JCM 30598</strain>
    </source>
</reference>
<feature type="region of interest" description="Disordered" evidence="4">
    <location>
        <begin position="1"/>
        <end position="26"/>
    </location>
</feature>
<dbReference type="InterPro" id="IPR051167">
    <property type="entry name" value="Prolyl_oligopep/macrocyclase"/>
</dbReference>
<dbReference type="InterPro" id="IPR002470">
    <property type="entry name" value="Peptidase_S9A"/>
</dbReference>
<evidence type="ECO:0000256" key="2">
    <source>
        <dbReference type="ARBA" id="ARBA00022801"/>
    </source>
</evidence>
<dbReference type="GO" id="GO:0005829">
    <property type="term" value="C:cytosol"/>
    <property type="evidence" value="ECO:0007669"/>
    <property type="project" value="TreeGrafter"/>
</dbReference>
<evidence type="ECO:0000259" key="5">
    <source>
        <dbReference type="Pfam" id="PF00326"/>
    </source>
</evidence>
<accession>A0A5J5J5X6</accession>
<evidence type="ECO:0000313" key="8">
    <source>
        <dbReference type="Proteomes" id="UP000325827"/>
    </source>
</evidence>
<dbReference type="SUPFAM" id="SSF53474">
    <property type="entry name" value="alpha/beta-Hydrolases"/>
    <property type="match status" value="1"/>
</dbReference>
<evidence type="ECO:0000256" key="4">
    <source>
        <dbReference type="SAM" id="MobiDB-lite"/>
    </source>
</evidence>
<evidence type="ECO:0000256" key="3">
    <source>
        <dbReference type="ARBA" id="ARBA00022825"/>
    </source>
</evidence>
<dbReference type="Proteomes" id="UP000325827">
    <property type="component" value="Unassembled WGS sequence"/>
</dbReference>
<dbReference type="PANTHER" id="PTHR42881:SF13">
    <property type="entry name" value="PROLYL ENDOPEPTIDASE"/>
    <property type="match status" value="1"/>
</dbReference>
<name>A0A5J5J5X6_9MICO</name>
<sequence length="703" mass="75423">MTRTTTDSTSGTTSAPTTDAADEPADPYLWLEEVRGDDALAWAAERSAETEARFASAARSALQERLRGILDDPDRLVVPSRHGEWMYDVWRDAQNPRGLWRRCGRDAFRAGTPEWQVLLDIDALGRAEGTTWSFSRAIHGPAGTDRVLLQLSPDGGDATVLREFDLATVAFVTETPFALDVEKTSVAWISADELLVATALAGGGSTDSGYPLTARVWQRGTPVYSGFTAIEAATTDVGVFVSVDRTDGMATATVDVAHDFFHSEEYVWDAALGAAPKLVAAPQDALVAVHGASVVIRTTTAWTVAGHEVAAGSLLVGPLETVTDGDGSGLEVVFTPTSTTVLDSWRWTKRRLVLTLLDDVQSRMLALDPSDGWRATDLDLGASPDDLLSAGVATADADEDDELWIVVRGFLTPPTLIVTDAVDQGPTTVARSRETFDATALAATQHWAVSADGTRIPYFEVGPREHAAHAPVLMNGYGGFEHALTPEYPTLVGPAWLESGGVYVVANIRGGGEFGPAWHLAALRENRHKAYEDFAAVAADLVDRGVTTADRIGCHGRSNGGLLVGNMLTQFPERFGAIVCGVPLLDMRRYTRLSAGASWIAEYGDPDDPADWEFVRTFSPYHLIDPGRAYPPSLIYAATSDDRVGPAQARKMAARLLADTDAQVHYLEPVEGGHAGTIENAATAALHATIYAFLDEVLVRRPA</sequence>
<comment type="caution">
    <text evidence="7">The sequence shown here is derived from an EMBL/GenBank/DDBJ whole genome shotgun (WGS) entry which is preliminary data.</text>
</comment>
<dbReference type="Pfam" id="PF02897">
    <property type="entry name" value="Peptidase_S9_N"/>
    <property type="match status" value="1"/>
</dbReference>
<protein>
    <submittedName>
        <fullName evidence="7">S9 family peptidase</fullName>
    </submittedName>
</protein>
<dbReference type="InterPro" id="IPR023302">
    <property type="entry name" value="Pept_S9A_N"/>
</dbReference>
<dbReference type="InterPro" id="IPR029058">
    <property type="entry name" value="AB_hydrolase_fold"/>
</dbReference>
<dbReference type="PANTHER" id="PTHR42881">
    <property type="entry name" value="PROLYL ENDOPEPTIDASE"/>
    <property type="match status" value="1"/>
</dbReference>
<evidence type="ECO:0000313" key="7">
    <source>
        <dbReference type="EMBL" id="KAA9111556.1"/>
    </source>
</evidence>
<dbReference type="SUPFAM" id="SSF50993">
    <property type="entry name" value="Peptidase/esterase 'gauge' domain"/>
    <property type="match status" value="1"/>
</dbReference>
<proteinExistence type="predicted"/>
<feature type="domain" description="Peptidase S9 prolyl oligopeptidase catalytic" evidence="5">
    <location>
        <begin position="495"/>
        <end position="698"/>
    </location>
</feature>
<dbReference type="AlphaFoldDB" id="A0A5J5J5X6"/>
<dbReference type="GO" id="GO:0006508">
    <property type="term" value="P:proteolysis"/>
    <property type="evidence" value="ECO:0007669"/>
    <property type="project" value="UniProtKB-KW"/>
</dbReference>
<feature type="compositionally biased region" description="Low complexity" evidence="4">
    <location>
        <begin position="1"/>
        <end position="19"/>
    </location>
</feature>
<gene>
    <name evidence="7" type="ORF">F6B43_08335</name>
</gene>
<evidence type="ECO:0000256" key="1">
    <source>
        <dbReference type="ARBA" id="ARBA00022670"/>
    </source>
</evidence>
<dbReference type="Pfam" id="PF00326">
    <property type="entry name" value="Peptidase_S9"/>
    <property type="match status" value="1"/>
</dbReference>
<dbReference type="PRINTS" id="PR00862">
    <property type="entry name" value="PROLIGOPTASE"/>
</dbReference>
<dbReference type="Gene3D" id="3.40.50.1820">
    <property type="entry name" value="alpha/beta hydrolase"/>
    <property type="match status" value="1"/>
</dbReference>
<keyword evidence="8" id="KW-1185">Reference proteome</keyword>
<keyword evidence="2" id="KW-0378">Hydrolase</keyword>
<dbReference type="GO" id="GO:0070012">
    <property type="term" value="F:oligopeptidase activity"/>
    <property type="evidence" value="ECO:0007669"/>
    <property type="project" value="TreeGrafter"/>
</dbReference>
<dbReference type="InterPro" id="IPR001375">
    <property type="entry name" value="Peptidase_S9_cat"/>
</dbReference>
<dbReference type="GO" id="GO:0004252">
    <property type="term" value="F:serine-type endopeptidase activity"/>
    <property type="evidence" value="ECO:0007669"/>
    <property type="project" value="InterPro"/>
</dbReference>
<keyword evidence="1" id="KW-0645">Protease</keyword>
<dbReference type="Gene3D" id="2.130.10.120">
    <property type="entry name" value="Prolyl oligopeptidase, N-terminal domain"/>
    <property type="match status" value="1"/>
</dbReference>
<dbReference type="OrthoDB" id="9801421at2"/>
<keyword evidence="3" id="KW-0720">Serine protease</keyword>
<organism evidence="7 8">
    <name type="scientific">Microbacterium rhizomatis</name>
    <dbReference type="NCBI Taxonomy" id="1631477"/>
    <lineage>
        <taxon>Bacteria</taxon>
        <taxon>Bacillati</taxon>
        <taxon>Actinomycetota</taxon>
        <taxon>Actinomycetes</taxon>
        <taxon>Micrococcales</taxon>
        <taxon>Microbacteriaceae</taxon>
        <taxon>Microbacterium</taxon>
    </lineage>
</organism>
<evidence type="ECO:0000259" key="6">
    <source>
        <dbReference type="Pfam" id="PF02897"/>
    </source>
</evidence>
<feature type="domain" description="Peptidase S9A N-terminal" evidence="6">
    <location>
        <begin position="22"/>
        <end position="422"/>
    </location>
</feature>
<dbReference type="RefSeq" id="WP_150448324.1">
    <property type="nucleotide sequence ID" value="NZ_VYSA01000001.1"/>
</dbReference>
<dbReference type="EMBL" id="VYSA01000001">
    <property type="protein sequence ID" value="KAA9111556.1"/>
    <property type="molecule type" value="Genomic_DNA"/>
</dbReference>